<dbReference type="Pfam" id="PF00082">
    <property type="entry name" value="Peptidase_S8"/>
    <property type="match status" value="1"/>
</dbReference>
<dbReference type="EMBL" id="ML121528">
    <property type="protein sequence ID" value="RPB28998.1"/>
    <property type="molecule type" value="Genomic_DNA"/>
</dbReference>
<dbReference type="Gene3D" id="3.40.50.200">
    <property type="entry name" value="Peptidase S8/S53 domain"/>
    <property type="match status" value="1"/>
</dbReference>
<organism evidence="6 7">
    <name type="scientific">Terfezia boudieri ATCC MYA-4762</name>
    <dbReference type="NCBI Taxonomy" id="1051890"/>
    <lineage>
        <taxon>Eukaryota</taxon>
        <taxon>Fungi</taxon>
        <taxon>Dikarya</taxon>
        <taxon>Ascomycota</taxon>
        <taxon>Pezizomycotina</taxon>
        <taxon>Pezizomycetes</taxon>
        <taxon>Pezizales</taxon>
        <taxon>Pezizaceae</taxon>
        <taxon>Terfezia</taxon>
    </lineage>
</organism>
<comment type="similarity">
    <text evidence="4">Belongs to the peptidase S8 family.</text>
</comment>
<keyword evidence="1 4" id="KW-0645">Protease</keyword>
<dbReference type="InterPro" id="IPR008979">
    <property type="entry name" value="Galactose-bd-like_sf"/>
</dbReference>
<dbReference type="OrthoDB" id="10256524at2759"/>
<accession>A0A3N4M505</accession>
<dbReference type="SUPFAM" id="SSF52743">
    <property type="entry name" value="Subtilisin-like"/>
    <property type="match status" value="1"/>
</dbReference>
<dbReference type="PANTHER" id="PTHR43399">
    <property type="entry name" value="SUBTILISIN-RELATED"/>
    <property type="match status" value="1"/>
</dbReference>
<evidence type="ECO:0000256" key="3">
    <source>
        <dbReference type="ARBA" id="ARBA00022825"/>
    </source>
</evidence>
<keyword evidence="2 4" id="KW-0378">Hydrolase</keyword>
<name>A0A3N4M505_9PEZI</name>
<dbReference type="AlphaFoldDB" id="A0A3N4M505"/>
<feature type="active site" description="Charge relay system" evidence="4">
    <location>
        <position position="512"/>
    </location>
</feature>
<evidence type="ECO:0000256" key="4">
    <source>
        <dbReference type="PROSITE-ProRule" id="PRU01240"/>
    </source>
</evidence>
<dbReference type="GO" id="GO:0004252">
    <property type="term" value="F:serine-type endopeptidase activity"/>
    <property type="evidence" value="ECO:0007669"/>
    <property type="project" value="UniProtKB-UniRule"/>
</dbReference>
<dbReference type="CDD" id="cd04842">
    <property type="entry name" value="Peptidases_S8_Kp43_protease"/>
    <property type="match status" value="1"/>
</dbReference>
<evidence type="ECO:0000313" key="7">
    <source>
        <dbReference type="Proteomes" id="UP000267821"/>
    </source>
</evidence>
<sequence>MASEGFPTAEIGLKLTAGTGVKPPGRPITINGVTLRGTNYAADEDAANHTYIYIQVTEDLEFLNHAQQVELSMMKVTIDEYLEDGAYLCRYYNDNFKPIRDLRYIARANIIDPDYKTTPALQSLLHNNKQQPKSPGPGQFDIEVMLHKGAVAEETAIKLQRTVYMDGKVSVGRSFLRICSVDRGTINAISQLDAVRAIGPVIPLKLLNYFARQDIQLDQATAAGVFNGNLGEQCMGQGEVVAIADSGLDLGVLQNPHEAFALQPDGAAPAPNRVLTLLDAVPEYLKPAGYVPNFTDRNGHGTHVAASVLGDGLFEDVGHIRSTRGTAPRAQLVMQTIAVPWGGEDGGVLPPIDLRDLFLPPYQEFHARVANNSWGEGDWVAQYTYGDGPRAFGCDTFVRERWDHVIVFAAGNDGTRLSETGAQIGGVAAAKNIITVGATHSSRKAGNPNIVAEFSSRGPTRNDVHLQHRRIKPDLVAPGVKLVSAKSRHEDMTACGDYDQAFPLLRYSTGTSMAAPIVSGCAATLRSALIHTGRGTAALQFPVGPSAALIKALLINGAVTLCDHWGVALPMREQGFGRVDMRNSLPPRPPPGAKYPVQHGYVDYGIGPRELGLAMGHTWDRVMRIPNPGPGQHRRFKVTLVYTDLPGEILQNHLLLTLRHFATDEQIDGNVFEGVVRFDNVQQVVWDNIPGGHVMLRVRALHIIGPDGSQPFAIVWRLYDFNPPPVL</sequence>
<dbReference type="InterPro" id="IPR036852">
    <property type="entry name" value="Peptidase_S8/S53_dom_sf"/>
</dbReference>
<dbReference type="InterPro" id="IPR000209">
    <property type="entry name" value="Peptidase_S8/S53_dom"/>
</dbReference>
<gene>
    <name evidence="6" type="ORF">L211DRAFT_864627</name>
</gene>
<dbReference type="Proteomes" id="UP000267821">
    <property type="component" value="Unassembled WGS sequence"/>
</dbReference>
<dbReference type="PANTHER" id="PTHR43399:SF5">
    <property type="entry name" value="PEPTIDASE S8 FAMILY WITH PROTEASE-ASSOCIATED DOMAIN"/>
    <property type="match status" value="1"/>
</dbReference>
<dbReference type="PRINTS" id="PR00723">
    <property type="entry name" value="SUBTILISIN"/>
</dbReference>
<feature type="active site" description="Charge relay system" evidence="4">
    <location>
        <position position="300"/>
    </location>
</feature>
<proteinExistence type="inferred from homology"/>
<dbReference type="InterPro" id="IPR023828">
    <property type="entry name" value="Peptidase_S8_Ser-AS"/>
</dbReference>
<dbReference type="SUPFAM" id="SSF49785">
    <property type="entry name" value="Galactose-binding domain-like"/>
    <property type="match status" value="1"/>
</dbReference>
<evidence type="ECO:0000313" key="6">
    <source>
        <dbReference type="EMBL" id="RPB28998.1"/>
    </source>
</evidence>
<evidence type="ECO:0000259" key="5">
    <source>
        <dbReference type="Pfam" id="PF00082"/>
    </source>
</evidence>
<dbReference type="Gene3D" id="2.60.120.380">
    <property type="match status" value="1"/>
</dbReference>
<feature type="active site" description="Charge relay system" evidence="4">
    <location>
        <position position="245"/>
    </location>
</feature>
<reference evidence="6 7" key="1">
    <citation type="journal article" date="2018" name="Nat. Ecol. Evol.">
        <title>Pezizomycetes genomes reveal the molecular basis of ectomycorrhizal truffle lifestyle.</title>
        <authorList>
            <person name="Murat C."/>
            <person name="Payen T."/>
            <person name="Noel B."/>
            <person name="Kuo A."/>
            <person name="Morin E."/>
            <person name="Chen J."/>
            <person name="Kohler A."/>
            <person name="Krizsan K."/>
            <person name="Balestrini R."/>
            <person name="Da Silva C."/>
            <person name="Montanini B."/>
            <person name="Hainaut M."/>
            <person name="Levati E."/>
            <person name="Barry K.W."/>
            <person name="Belfiori B."/>
            <person name="Cichocki N."/>
            <person name="Clum A."/>
            <person name="Dockter R.B."/>
            <person name="Fauchery L."/>
            <person name="Guy J."/>
            <person name="Iotti M."/>
            <person name="Le Tacon F."/>
            <person name="Lindquist E.A."/>
            <person name="Lipzen A."/>
            <person name="Malagnac F."/>
            <person name="Mello A."/>
            <person name="Molinier V."/>
            <person name="Miyauchi S."/>
            <person name="Poulain J."/>
            <person name="Riccioni C."/>
            <person name="Rubini A."/>
            <person name="Sitrit Y."/>
            <person name="Splivallo R."/>
            <person name="Traeger S."/>
            <person name="Wang M."/>
            <person name="Zifcakova L."/>
            <person name="Wipf D."/>
            <person name="Zambonelli A."/>
            <person name="Paolocci F."/>
            <person name="Nowrousian M."/>
            <person name="Ottonello S."/>
            <person name="Baldrian P."/>
            <person name="Spatafora J.W."/>
            <person name="Henrissat B."/>
            <person name="Nagy L.G."/>
            <person name="Aury J.M."/>
            <person name="Wincker P."/>
            <person name="Grigoriev I.V."/>
            <person name="Bonfante P."/>
            <person name="Martin F.M."/>
        </authorList>
    </citation>
    <scope>NUCLEOTIDE SEQUENCE [LARGE SCALE GENOMIC DNA]</scope>
    <source>
        <strain evidence="6 7">ATCC MYA-4762</strain>
    </source>
</reference>
<evidence type="ECO:0000256" key="2">
    <source>
        <dbReference type="ARBA" id="ARBA00022801"/>
    </source>
</evidence>
<dbReference type="InterPro" id="IPR034058">
    <property type="entry name" value="TagA/B/C/D_pept_dom"/>
</dbReference>
<keyword evidence="7" id="KW-1185">Reference proteome</keyword>
<dbReference type="GO" id="GO:0006508">
    <property type="term" value="P:proteolysis"/>
    <property type="evidence" value="ECO:0007669"/>
    <property type="project" value="UniProtKB-KW"/>
</dbReference>
<dbReference type="InParanoid" id="A0A3N4M505"/>
<dbReference type="STRING" id="1051890.A0A3N4M505"/>
<dbReference type="PROSITE" id="PS51892">
    <property type="entry name" value="SUBTILASE"/>
    <property type="match status" value="1"/>
</dbReference>
<feature type="domain" description="Peptidase S8/S53" evidence="5">
    <location>
        <begin position="236"/>
        <end position="577"/>
    </location>
</feature>
<dbReference type="InterPro" id="IPR051048">
    <property type="entry name" value="Peptidase_S8/S53_subtilisin"/>
</dbReference>
<dbReference type="PROSITE" id="PS00138">
    <property type="entry name" value="SUBTILASE_SER"/>
    <property type="match status" value="1"/>
</dbReference>
<dbReference type="InterPro" id="IPR015500">
    <property type="entry name" value="Peptidase_S8_subtilisin-rel"/>
</dbReference>
<keyword evidence="3 4" id="KW-0720">Serine protease</keyword>
<protein>
    <submittedName>
        <fullName evidence="6">Subtilisin-like protein</fullName>
    </submittedName>
</protein>
<evidence type="ECO:0000256" key="1">
    <source>
        <dbReference type="ARBA" id="ARBA00022670"/>
    </source>
</evidence>